<dbReference type="Gene3D" id="1.10.287.160">
    <property type="entry name" value="HR1 repeat"/>
    <property type="match status" value="1"/>
</dbReference>
<evidence type="ECO:0000256" key="2">
    <source>
        <dbReference type="ARBA" id="ARBA00023125"/>
    </source>
</evidence>
<proteinExistence type="predicted"/>
<evidence type="ECO:0000313" key="6">
    <source>
        <dbReference type="Proteomes" id="UP001595847"/>
    </source>
</evidence>
<feature type="domain" description="HTH marR-type" evidence="4">
    <location>
        <begin position="28"/>
        <end position="87"/>
    </location>
</feature>
<dbReference type="InterPro" id="IPR036390">
    <property type="entry name" value="WH_DNA-bd_sf"/>
</dbReference>
<dbReference type="Gene3D" id="1.10.10.10">
    <property type="entry name" value="Winged helix-like DNA-binding domain superfamily/Winged helix DNA-binding domain"/>
    <property type="match status" value="1"/>
</dbReference>
<dbReference type="InterPro" id="IPR000835">
    <property type="entry name" value="HTH_MarR-typ"/>
</dbReference>
<dbReference type="Pfam" id="PF12802">
    <property type="entry name" value="MarR_2"/>
    <property type="match status" value="1"/>
</dbReference>
<keyword evidence="6" id="KW-1185">Reference proteome</keyword>
<name>A0ABV8FRV4_9ACTN</name>
<dbReference type="PANTHER" id="PTHR38465:SF2">
    <property type="entry name" value="HTH-TYPE TRANSCRIPTIONAL REGULATOR MMPR5"/>
    <property type="match status" value="1"/>
</dbReference>
<keyword evidence="3" id="KW-0804">Transcription</keyword>
<protein>
    <submittedName>
        <fullName evidence="5">GbsR/MarR family transcriptional regulator</fullName>
    </submittedName>
</protein>
<dbReference type="SUPFAM" id="SSF46785">
    <property type="entry name" value="Winged helix' DNA-binding domain"/>
    <property type="match status" value="1"/>
</dbReference>
<evidence type="ECO:0000256" key="1">
    <source>
        <dbReference type="ARBA" id="ARBA00023015"/>
    </source>
</evidence>
<dbReference type="Proteomes" id="UP001595847">
    <property type="component" value="Unassembled WGS sequence"/>
</dbReference>
<dbReference type="PANTHER" id="PTHR38465">
    <property type="entry name" value="HTH-TYPE TRANSCRIPTIONAL REGULATOR MJ1563-RELATED"/>
    <property type="match status" value="1"/>
</dbReference>
<dbReference type="RefSeq" id="WP_378537041.1">
    <property type="nucleotide sequence ID" value="NZ_JBHSBH010000015.1"/>
</dbReference>
<comment type="caution">
    <text evidence="5">The sequence shown here is derived from an EMBL/GenBank/DDBJ whole genome shotgun (WGS) entry which is preliminary data.</text>
</comment>
<dbReference type="EMBL" id="JBHSBH010000015">
    <property type="protein sequence ID" value="MFC3998901.1"/>
    <property type="molecule type" value="Genomic_DNA"/>
</dbReference>
<evidence type="ECO:0000256" key="3">
    <source>
        <dbReference type="ARBA" id="ARBA00023163"/>
    </source>
</evidence>
<keyword evidence="1" id="KW-0805">Transcription regulation</keyword>
<evidence type="ECO:0000313" key="5">
    <source>
        <dbReference type="EMBL" id="MFC3998901.1"/>
    </source>
</evidence>
<organism evidence="5 6">
    <name type="scientific">Nocardiopsis sediminis</name>
    <dbReference type="NCBI Taxonomy" id="1778267"/>
    <lineage>
        <taxon>Bacteria</taxon>
        <taxon>Bacillati</taxon>
        <taxon>Actinomycetota</taxon>
        <taxon>Actinomycetes</taxon>
        <taxon>Streptosporangiales</taxon>
        <taxon>Nocardiopsidaceae</taxon>
        <taxon>Nocardiopsis</taxon>
    </lineage>
</organism>
<reference evidence="6" key="1">
    <citation type="journal article" date="2019" name="Int. J. Syst. Evol. Microbiol.">
        <title>The Global Catalogue of Microorganisms (GCM) 10K type strain sequencing project: providing services to taxonomists for standard genome sequencing and annotation.</title>
        <authorList>
            <consortium name="The Broad Institute Genomics Platform"/>
            <consortium name="The Broad Institute Genome Sequencing Center for Infectious Disease"/>
            <person name="Wu L."/>
            <person name="Ma J."/>
        </authorList>
    </citation>
    <scope>NUCLEOTIDE SEQUENCE [LARGE SCALE GENOMIC DNA]</scope>
    <source>
        <strain evidence="6">TBRC 1826</strain>
    </source>
</reference>
<evidence type="ECO:0000259" key="4">
    <source>
        <dbReference type="Pfam" id="PF12802"/>
    </source>
</evidence>
<dbReference type="InterPro" id="IPR036388">
    <property type="entry name" value="WH-like_DNA-bd_sf"/>
</dbReference>
<gene>
    <name evidence="5" type="ORF">ACFOVU_23470</name>
</gene>
<dbReference type="InterPro" id="IPR052362">
    <property type="entry name" value="HTH-GbsR_regulator"/>
</dbReference>
<accession>A0ABV8FRV4</accession>
<keyword evidence="2" id="KW-0238">DNA-binding</keyword>
<sequence length="169" mass="19249">MPETPDDPLRPEREAFTEELAQYWENEGLPRMDGRVLGHLMVCSPALQTAEDIATALGISRGSVSTSMRMAVRAGAVERVTVPGSRRHHYRVRPGMWRQEIDNRVRQATAVRQLAEDGLKRLAGAPPEDLDRLRDLYEMYDFLVGEYSAIRDRWHERESDRDSGKGTGR</sequence>